<dbReference type="PANTHER" id="PTHR10963:SF24">
    <property type="entry name" value="GLYCOSIDASE C21B10.07-RELATED"/>
    <property type="match status" value="1"/>
</dbReference>
<proteinExistence type="predicted"/>
<dbReference type="PROSITE" id="PS51212">
    <property type="entry name" value="WSC"/>
    <property type="match status" value="1"/>
</dbReference>
<feature type="region of interest" description="Disordered" evidence="1">
    <location>
        <begin position="312"/>
        <end position="333"/>
    </location>
</feature>
<reference evidence="5" key="1">
    <citation type="submission" date="2021-03" db="EMBL/GenBank/DDBJ databases">
        <title>Revisited historic fungal species revealed as producer of novel bioactive compounds through whole genome sequencing and comparative genomics.</title>
        <authorList>
            <person name="Vignolle G.A."/>
            <person name="Hochenegger N."/>
            <person name="Mach R.L."/>
            <person name="Mach-Aigner A.R."/>
            <person name="Javad Rahimi M."/>
            <person name="Salim K.A."/>
            <person name="Chan C.M."/>
            <person name="Lim L.B.L."/>
            <person name="Cai F."/>
            <person name="Druzhinina I.S."/>
            <person name="U'Ren J.M."/>
            <person name="Derntl C."/>
        </authorList>
    </citation>
    <scope>NUCLEOTIDE SEQUENCE</scope>
    <source>
        <strain evidence="5">TUCIM 5799</strain>
    </source>
</reference>
<evidence type="ECO:0000313" key="5">
    <source>
        <dbReference type="EMBL" id="KAI1881406.1"/>
    </source>
</evidence>
<accession>A0A9P9WYE8</accession>
<comment type="caution">
    <text evidence="5">The sequence shown here is derived from an EMBL/GenBank/DDBJ whole genome shotgun (WGS) entry which is preliminary data.</text>
</comment>
<dbReference type="EMBL" id="JAFIMR010000001">
    <property type="protein sequence ID" value="KAI1881406.1"/>
    <property type="molecule type" value="Genomic_DNA"/>
</dbReference>
<dbReference type="SUPFAM" id="SSF49899">
    <property type="entry name" value="Concanavalin A-like lectins/glucanases"/>
    <property type="match status" value="1"/>
</dbReference>
<protein>
    <submittedName>
        <fullName evidence="5">Uncharacterized protein</fullName>
    </submittedName>
</protein>
<evidence type="ECO:0000256" key="1">
    <source>
        <dbReference type="SAM" id="MobiDB-lite"/>
    </source>
</evidence>
<dbReference type="InterPro" id="IPR002889">
    <property type="entry name" value="WSC_carb-bd"/>
</dbReference>
<gene>
    <name evidence="5" type="ORF">JX265_000232</name>
</gene>
<keyword evidence="6" id="KW-1185">Reference proteome</keyword>
<dbReference type="CDD" id="cd02181">
    <property type="entry name" value="GH16_fungal_Lam16A_glucanase"/>
    <property type="match status" value="1"/>
</dbReference>
<dbReference type="Gene3D" id="2.60.120.200">
    <property type="match status" value="1"/>
</dbReference>
<feature type="transmembrane region" description="Helical" evidence="2">
    <location>
        <begin position="666"/>
        <end position="688"/>
    </location>
</feature>
<organism evidence="5 6">
    <name type="scientific">Neoarthrinium moseri</name>
    <dbReference type="NCBI Taxonomy" id="1658444"/>
    <lineage>
        <taxon>Eukaryota</taxon>
        <taxon>Fungi</taxon>
        <taxon>Dikarya</taxon>
        <taxon>Ascomycota</taxon>
        <taxon>Pezizomycotina</taxon>
        <taxon>Sordariomycetes</taxon>
        <taxon>Xylariomycetidae</taxon>
        <taxon>Amphisphaeriales</taxon>
        <taxon>Apiosporaceae</taxon>
        <taxon>Neoarthrinium</taxon>
    </lineage>
</organism>
<dbReference type="SMART" id="SM00321">
    <property type="entry name" value="WSC"/>
    <property type="match status" value="1"/>
</dbReference>
<dbReference type="Proteomes" id="UP000829685">
    <property type="component" value="Unassembled WGS sequence"/>
</dbReference>
<dbReference type="Pfam" id="PF01822">
    <property type="entry name" value="WSC"/>
    <property type="match status" value="1"/>
</dbReference>
<keyword evidence="2" id="KW-1133">Transmembrane helix</keyword>
<keyword evidence="2" id="KW-0472">Membrane</keyword>
<evidence type="ECO:0000313" key="6">
    <source>
        <dbReference type="Proteomes" id="UP000829685"/>
    </source>
</evidence>
<evidence type="ECO:0000259" key="4">
    <source>
        <dbReference type="PROSITE" id="PS51762"/>
    </source>
</evidence>
<dbReference type="InterPro" id="IPR050546">
    <property type="entry name" value="Glycosyl_Hydrlase_16"/>
</dbReference>
<evidence type="ECO:0000256" key="2">
    <source>
        <dbReference type="SAM" id="Phobius"/>
    </source>
</evidence>
<feature type="domain" description="WSC" evidence="3">
    <location>
        <begin position="364"/>
        <end position="457"/>
    </location>
</feature>
<evidence type="ECO:0000259" key="3">
    <source>
        <dbReference type="PROSITE" id="PS51212"/>
    </source>
</evidence>
<dbReference type="PANTHER" id="PTHR10963">
    <property type="entry name" value="GLYCOSYL HYDROLASE-RELATED"/>
    <property type="match status" value="1"/>
</dbReference>
<dbReference type="AlphaFoldDB" id="A0A9P9WYE8"/>
<dbReference type="Pfam" id="PF26113">
    <property type="entry name" value="GH16_XgeA"/>
    <property type="match status" value="1"/>
</dbReference>
<feature type="domain" description="GH16" evidence="4">
    <location>
        <begin position="16"/>
        <end position="272"/>
    </location>
</feature>
<dbReference type="GO" id="GO:0009251">
    <property type="term" value="P:glucan catabolic process"/>
    <property type="evidence" value="ECO:0007669"/>
    <property type="project" value="TreeGrafter"/>
</dbReference>
<keyword evidence="2" id="KW-0812">Transmembrane</keyword>
<dbReference type="InterPro" id="IPR000757">
    <property type="entry name" value="Beta-glucanase-like"/>
</dbReference>
<name>A0A9P9WYE8_9PEZI</name>
<dbReference type="PROSITE" id="PS51762">
    <property type="entry name" value="GH16_2"/>
    <property type="match status" value="1"/>
</dbReference>
<sequence length="689" mass="71710">MAAYTLGHHLVGQGLLDAFNFFHDSDPSRGFVNYLDEASAHAQKLVSIDTASRVRLGVDSTNFYNLTDVGRASVRLTTKEAFNHGLFIADFNRMPASTCGTWPAFWALNNADNGIHWPVGGELDIIEGQNDVRSNLFAAHTTAGCSQPASGFSGISTRMDCGPDPMNLGCTYIPPPSDDTSYGDTFNAAGGGVYAMQWEEDGIKIWHWSRDMIPDDIKFAPGLTPDPETWGTPQAIFGGSNCDTDTYFYDLSLAININFCGDYAGNLWASNPRCSALAPTCKEYVADNPLAFTQTYWEINYIEVWNRLGSGPDSTTGSNSTAPPFPTNSTIPSTTRMVTLSTVDTTAIPTGANGGLIDPESIGDYTLLGCFGSTGGYQTFEATADLPDMNNDACVAACAADGKKFAGTFETTCYCADTLGDSVATDNGRCDHRCPGSALQTCGGVVGPAGPGGNVTIPPFNSTGANDTASILVRTHHNRRAAPATILLTLYGNITGEVAPPAPGIGGGNPAATTTAIRNTTVTNMVTITTAVTVKYKTICATNPATLVELQYCTTLTIEKCGCSKTPGSGALFPNATGIAPITAVAPAQTLVPMVTLTETCKACGVRGENTVTLTVPQAVATGGPEVVVTAFATALVIPLNVSAAAAANVSAKASQMPVMAGADGLGVGGVIGWGVMVWLGVFGIMVAL</sequence>
<dbReference type="InterPro" id="IPR013320">
    <property type="entry name" value="ConA-like_dom_sf"/>
</dbReference>
<dbReference type="GO" id="GO:0004553">
    <property type="term" value="F:hydrolase activity, hydrolyzing O-glycosyl compounds"/>
    <property type="evidence" value="ECO:0007669"/>
    <property type="project" value="InterPro"/>
</dbReference>